<protein>
    <submittedName>
        <fullName evidence="1">Uncharacterized protein</fullName>
    </submittedName>
</protein>
<dbReference type="Proteomes" id="UP001634394">
    <property type="component" value="Unassembled WGS sequence"/>
</dbReference>
<reference evidence="1 2" key="1">
    <citation type="submission" date="2024-11" db="EMBL/GenBank/DDBJ databases">
        <title>Chromosome-level genome assembly of the freshwater bivalve Anodonta woodiana.</title>
        <authorList>
            <person name="Chen X."/>
        </authorList>
    </citation>
    <scope>NUCLEOTIDE SEQUENCE [LARGE SCALE GENOMIC DNA]</scope>
    <source>
        <strain evidence="1">MN2024</strain>
        <tissue evidence="1">Gills</tissue>
    </source>
</reference>
<dbReference type="EMBL" id="JBJQND010000009">
    <property type="protein sequence ID" value="KAL3866294.1"/>
    <property type="molecule type" value="Genomic_DNA"/>
</dbReference>
<sequence length="101" mass="11548">MYDLNLDSGNIDEIDNFEAGTDLEVINNDTLEGDVNYHDLLKKTHELVKFIKNSTVQNNVFPSKVKAEFGHKLELHLNVKTRWNSVPTLLEPLVKTEVAIR</sequence>
<organism evidence="1 2">
    <name type="scientific">Sinanodonta woodiana</name>
    <name type="common">Chinese pond mussel</name>
    <name type="synonym">Anodonta woodiana</name>
    <dbReference type="NCBI Taxonomy" id="1069815"/>
    <lineage>
        <taxon>Eukaryota</taxon>
        <taxon>Metazoa</taxon>
        <taxon>Spiralia</taxon>
        <taxon>Lophotrochozoa</taxon>
        <taxon>Mollusca</taxon>
        <taxon>Bivalvia</taxon>
        <taxon>Autobranchia</taxon>
        <taxon>Heteroconchia</taxon>
        <taxon>Palaeoheterodonta</taxon>
        <taxon>Unionida</taxon>
        <taxon>Unionoidea</taxon>
        <taxon>Unionidae</taxon>
        <taxon>Unioninae</taxon>
        <taxon>Sinanodonta</taxon>
    </lineage>
</organism>
<accession>A0ABD3VXF6</accession>
<comment type="caution">
    <text evidence="1">The sequence shown here is derived from an EMBL/GenBank/DDBJ whole genome shotgun (WGS) entry which is preliminary data.</text>
</comment>
<gene>
    <name evidence="1" type="ORF">ACJMK2_043601</name>
</gene>
<proteinExistence type="predicted"/>
<evidence type="ECO:0000313" key="1">
    <source>
        <dbReference type="EMBL" id="KAL3866294.1"/>
    </source>
</evidence>
<evidence type="ECO:0000313" key="2">
    <source>
        <dbReference type="Proteomes" id="UP001634394"/>
    </source>
</evidence>
<name>A0ABD3VXF6_SINWO</name>
<dbReference type="AlphaFoldDB" id="A0ABD3VXF6"/>
<keyword evidence="2" id="KW-1185">Reference proteome</keyword>